<reference evidence="2 3" key="2">
    <citation type="journal article" date="2013" name="Plant Cell Physiol.">
        <title>Rice Annotation Project Database (RAP-DB): an integrative and interactive database for rice genomics.</title>
        <authorList>
            <person name="Sakai H."/>
            <person name="Lee S.S."/>
            <person name="Tanaka T."/>
            <person name="Numa H."/>
            <person name="Kim J."/>
            <person name="Kawahara Y."/>
            <person name="Wakimoto H."/>
            <person name="Yang C.C."/>
            <person name="Iwamoto M."/>
            <person name="Abe T."/>
            <person name="Yamada Y."/>
            <person name="Muto A."/>
            <person name="Inokuchi H."/>
            <person name="Ikemura T."/>
            <person name="Matsumoto T."/>
            <person name="Sasaki T."/>
            <person name="Itoh T."/>
        </authorList>
    </citation>
    <scope>NUCLEOTIDE SEQUENCE [LARGE SCALE GENOMIC DNA]</scope>
    <source>
        <strain evidence="3">cv. Nipponbare</strain>
    </source>
</reference>
<feature type="region of interest" description="Disordered" evidence="1">
    <location>
        <begin position="89"/>
        <end position="115"/>
    </location>
</feature>
<feature type="compositionally biased region" description="Pro residues" evidence="1">
    <location>
        <begin position="258"/>
        <end position="274"/>
    </location>
</feature>
<keyword evidence="3" id="KW-1185">Reference proteome</keyword>
<evidence type="ECO:0000313" key="2">
    <source>
        <dbReference type="EMBL" id="BAS89962.1"/>
    </source>
</evidence>
<proteinExistence type="predicted"/>
<dbReference type="PaxDb" id="39947-A0A0P0WC21"/>
<dbReference type="EMBL" id="AP014960">
    <property type="protein sequence ID" value="BAS89962.1"/>
    <property type="molecule type" value="Genomic_DNA"/>
</dbReference>
<accession>A0A0P0WC21</accession>
<feature type="compositionally biased region" description="Polar residues" evidence="1">
    <location>
        <begin position="21"/>
        <end position="33"/>
    </location>
</feature>
<feature type="region of interest" description="Disordered" evidence="1">
    <location>
        <begin position="1"/>
        <end position="56"/>
    </location>
</feature>
<sequence>MSPESDVHKVRPGENFPSRPNKASKSPQAQSVSAYGPPPRDWLPTPTQHRKTDPDTYRVRWCAASKLEAEPELYPAAPARPPFIFSAVARRSPPTKHKAQHSNKQQITYDRSVYSRRLRRRFDRSYVEKMALQPSFNPFTLLERNNPGDNPLSKEKEPVAYRKPPVPPAAWPSKSAPAPKKKNDDKKKKNNNNSKNKKKPQEAGKGAANAAAGNKKPSAVKKEDTAKYIGYQYRAPIRTKKPDPEADKKKEQEAAAAPPSPPPPPPRPATPPPSFDDAAHFPTLGKNSKKK</sequence>
<feature type="compositionally biased region" description="Basic and acidic residues" evidence="1">
    <location>
        <begin position="240"/>
        <end position="253"/>
    </location>
</feature>
<evidence type="ECO:0000256" key="1">
    <source>
        <dbReference type="SAM" id="MobiDB-lite"/>
    </source>
</evidence>
<organism evidence="2 3">
    <name type="scientific">Oryza sativa subsp. japonica</name>
    <name type="common">Rice</name>
    <dbReference type="NCBI Taxonomy" id="39947"/>
    <lineage>
        <taxon>Eukaryota</taxon>
        <taxon>Viridiplantae</taxon>
        <taxon>Streptophyta</taxon>
        <taxon>Embryophyta</taxon>
        <taxon>Tracheophyta</taxon>
        <taxon>Spermatophyta</taxon>
        <taxon>Magnoliopsida</taxon>
        <taxon>Liliopsida</taxon>
        <taxon>Poales</taxon>
        <taxon>Poaceae</taxon>
        <taxon>BOP clade</taxon>
        <taxon>Oryzoideae</taxon>
        <taxon>Oryzeae</taxon>
        <taxon>Oryzinae</taxon>
        <taxon>Oryza</taxon>
        <taxon>Oryza sativa</taxon>
    </lineage>
</organism>
<dbReference type="InParanoid" id="A0A0P0WC21"/>
<dbReference type="Proteomes" id="UP000059680">
    <property type="component" value="Chromosome 4"/>
</dbReference>
<reference evidence="2 3" key="3">
    <citation type="journal article" date="2013" name="Rice">
        <title>Improvement of the Oryza sativa Nipponbare reference genome using next generation sequence and optical map data.</title>
        <authorList>
            <person name="Kawahara Y."/>
            <person name="de la Bastide M."/>
            <person name="Hamilton J.P."/>
            <person name="Kanamori H."/>
            <person name="McCombie W.R."/>
            <person name="Ouyang S."/>
            <person name="Schwartz D.C."/>
            <person name="Tanaka T."/>
            <person name="Wu J."/>
            <person name="Zhou S."/>
            <person name="Childs K.L."/>
            <person name="Davidson R.M."/>
            <person name="Lin H."/>
            <person name="Quesada-Ocampo L."/>
            <person name="Vaillancourt B."/>
            <person name="Sakai H."/>
            <person name="Lee S.S."/>
            <person name="Kim J."/>
            <person name="Numa H."/>
            <person name="Itoh T."/>
            <person name="Buell C.R."/>
            <person name="Matsumoto T."/>
        </authorList>
    </citation>
    <scope>NUCLEOTIDE SEQUENCE [LARGE SCALE GENOMIC DNA]</scope>
    <source>
        <strain evidence="3">cv. Nipponbare</strain>
    </source>
</reference>
<reference evidence="3" key="1">
    <citation type="journal article" date="2005" name="Nature">
        <title>The map-based sequence of the rice genome.</title>
        <authorList>
            <consortium name="International rice genome sequencing project (IRGSP)"/>
            <person name="Matsumoto T."/>
            <person name="Wu J."/>
            <person name="Kanamori H."/>
            <person name="Katayose Y."/>
            <person name="Fujisawa M."/>
            <person name="Namiki N."/>
            <person name="Mizuno H."/>
            <person name="Yamamoto K."/>
            <person name="Antonio B.A."/>
            <person name="Baba T."/>
            <person name="Sakata K."/>
            <person name="Nagamura Y."/>
            <person name="Aoki H."/>
            <person name="Arikawa K."/>
            <person name="Arita K."/>
            <person name="Bito T."/>
            <person name="Chiden Y."/>
            <person name="Fujitsuka N."/>
            <person name="Fukunaka R."/>
            <person name="Hamada M."/>
            <person name="Harada C."/>
            <person name="Hayashi A."/>
            <person name="Hijishita S."/>
            <person name="Honda M."/>
            <person name="Hosokawa S."/>
            <person name="Ichikawa Y."/>
            <person name="Idonuma A."/>
            <person name="Iijima M."/>
            <person name="Ikeda M."/>
            <person name="Ikeno M."/>
            <person name="Ito K."/>
            <person name="Ito S."/>
            <person name="Ito T."/>
            <person name="Ito Y."/>
            <person name="Ito Y."/>
            <person name="Iwabuchi A."/>
            <person name="Kamiya K."/>
            <person name="Karasawa W."/>
            <person name="Kurita K."/>
            <person name="Katagiri S."/>
            <person name="Kikuta A."/>
            <person name="Kobayashi H."/>
            <person name="Kobayashi N."/>
            <person name="Machita K."/>
            <person name="Maehara T."/>
            <person name="Masukawa M."/>
            <person name="Mizubayashi T."/>
            <person name="Mukai Y."/>
            <person name="Nagasaki H."/>
            <person name="Nagata Y."/>
            <person name="Naito S."/>
            <person name="Nakashima M."/>
            <person name="Nakama Y."/>
            <person name="Nakamichi Y."/>
            <person name="Nakamura M."/>
            <person name="Meguro A."/>
            <person name="Negishi M."/>
            <person name="Ohta I."/>
            <person name="Ohta T."/>
            <person name="Okamoto M."/>
            <person name="Ono N."/>
            <person name="Saji S."/>
            <person name="Sakaguchi M."/>
            <person name="Sakai K."/>
            <person name="Shibata M."/>
            <person name="Shimokawa T."/>
            <person name="Song J."/>
            <person name="Takazaki Y."/>
            <person name="Terasawa K."/>
            <person name="Tsugane M."/>
            <person name="Tsuji K."/>
            <person name="Ueda S."/>
            <person name="Waki K."/>
            <person name="Yamagata H."/>
            <person name="Yamamoto M."/>
            <person name="Yamamoto S."/>
            <person name="Yamane H."/>
            <person name="Yoshiki S."/>
            <person name="Yoshihara R."/>
            <person name="Yukawa K."/>
            <person name="Zhong H."/>
            <person name="Yano M."/>
            <person name="Yuan Q."/>
            <person name="Ouyang S."/>
            <person name="Liu J."/>
            <person name="Jones K.M."/>
            <person name="Gansberger K."/>
            <person name="Moffat K."/>
            <person name="Hill J."/>
            <person name="Bera J."/>
            <person name="Fadrosh D."/>
            <person name="Jin S."/>
            <person name="Johri S."/>
            <person name="Kim M."/>
            <person name="Overton L."/>
            <person name="Reardon M."/>
            <person name="Tsitrin T."/>
            <person name="Vuong H."/>
            <person name="Weaver B."/>
            <person name="Ciecko A."/>
            <person name="Tallon L."/>
            <person name="Jackson J."/>
            <person name="Pai G."/>
            <person name="Aken S.V."/>
            <person name="Utterback T."/>
            <person name="Reidmuller S."/>
            <person name="Feldblyum T."/>
            <person name="Hsiao J."/>
            <person name="Zismann V."/>
            <person name="Iobst S."/>
            <person name="de Vazeille A.R."/>
            <person name="Buell C.R."/>
            <person name="Ying K."/>
            <person name="Li Y."/>
            <person name="Lu T."/>
            <person name="Huang Y."/>
            <person name="Zhao Q."/>
            <person name="Feng Q."/>
            <person name="Zhang L."/>
            <person name="Zhu J."/>
            <person name="Weng Q."/>
            <person name="Mu J."/>
            <person name="Lu Y."/>
            <person name="Fan D."/>
            <person name="Liu Y."/>
            <person name="Guan J."/>
            <person name="Zhang Y."/>
            <person name="Yu S."/>
            <person name="Liu X."/>
            <person name="Zhang Y."/>
            <person name="Hong G."/>
            <person name="Han B."/>
            <person name="Choisne N."/>
            <person name="Demange N."/>
            <person name="Orjeda G."/>
            <person name="Samain S."/>
            <person name="Cattolico L."/>
            <person name="Pelletier E."/>
            <person name="Couloux A."/>
            <person name="Segurens B."/>
            <person name="Wincker P."/>
            <person name="D'Hont A."/>
            <person name="Scarpelli C."/>
            <person name="Weissenbach J."/>
            <person name="Salanoubat M."/>
            <person name="Quetier F."/>
            <person name="Yu Y."/>
            <person name="Kim H.R."/>
            <person name="Rambo T."/>
            <person name="Currie J."/>
            <person name="Collura K."/>
            <person name="Luo M."/>
            <person name="Yang T."/>
            <person name="Ammiraju J.S.S."/>
            <person name="Engler F."/>
            <person name="Soderlund C."/>
            <person name="Wing R.A."/>
            <person name="Palmer L.E."/>
            <person name="de la Bastide M."/>
            <person name="Spiegel L."/>
            <person name="Nascimento L."/>
            <person name="Zutavern T."/>
            <person name="O'Shaughnessy A."/>
            <person name="Dike S."/>
            <person name="Dedhia N."/>
            <person name="Preston R."/>
            <person name="Balija V."/>
            <person name="McCombie W.R."/>
            <person name="Chow T."/>
            <person name="Chen H."/>
            <person name="Chung M."/>
            <person name="Chen C."/>
            <person name="Shaw J."/>
            <person name="Wu H."/>
            <person name="Hsiao K."/>
            <person name="Chao Y."/>
            <person name="Chu M."/>
            <person name="Cheng C."/>
            <person name="Hour A."/>
            <person name="Lee P."/>
            <person name="Lin S."/>
            <person name="Lin Y."/>
            <person name="Liou J."/>
            <person name="Liu S."/>
            <person name="Hsing Y."/>
            <person name="Raghuvanshi S."/>
            <person name="Mohanty A."/>
            <person name="Bharti A.K."/>
            <person name="Gaur A."/>
            <person name="Gupta V."/>
            <person name="Kumar D."/>
            <person name="Ravi V."/>
            <person name="Vij S."/>
            <person name="Kapur A."/>
            <person name="Khurana P."/>
            <person name="Khurana P."/>
            <person name="Khurana J.P."/>
            <person name="Tyagi A.K."/>
            <person name="Gaikwad K."/>
            <person name="Singh A."/>
            <person name="Dalal V."/>
            <person name="Srivastava S."/>
            <person name="Dixit A."/>
            <person name="Pal A.K."/>
            <person name="Ghazi I.A."/>
            <person name="Yadav M."/>
            <person name="Pandit A."/>
            <person name="Bhargava A."/>
            <person name="Sureshbabu K."/>
            <person name="Batra K."/>
            <person name="Sharma T.R."/>
            <person name="Mohapatra T."/>
            <person name="Singh N.K."/>
            <person name="Messing J."/>
            <person name="Nelson A.B."/>
            <person name="Fuks G."/>
            <person name="Kavchok S."/>
            <person name="Keizer G."/>
            <person name="Linton E."/>
            <person name="Llaca V."/>
            <person name="Song R."/>
            <person name="Tanyolac B."/>
            <person name="Young S."/>
            <person name="Ho-Il K."/>
            <person name="Hahn J.H."/>
            <person name="Sangsakoo G."/>
            <person name="Vanavichit A."/>
            <person name="de Mattos Luiz.A.T."/>
            <person name="Zimmer P.D."/>
            <person name="Malone G."/>
            <person name="Dellagostin O."/>
            <person name="de Oliveira A.C."/>
            <person name="Bevan M."/>
            <person name="Bancroft I."/>
            <person name="Minx P."/>
            <person name="Cordum H."/>
            <person name="Wilson R."/>
            <person name="Cheng Z."/>
            <person name="Jin W."/>
            <person name="Jiang J."/>
            <person name="Leong S.A."/>
            <person name="Iwama H."/>
            <person name="Gojobori T."/>
            <person name="Itoh T."/>
            <person name="Niimura Y."/>
            <person name="Fujii Y."/>
            <person name="Habara T."/>
            <person name="Sakai H."/>
            <person name="Sato Y."/>
            <person name="Wilson G."/>
            <person name="Kumar K."/>
            <person name="McCouch S."/>
            <person name="Juretic N."/>
            <person name="Hoen D."/>
            <person name="Wright S."/>
            <person name="Bruskiewich R."/>
            <person name="Bureau T."/>
            <person name="Miyao A."/>
            <person name="Hirochika H."/>
            <person name="Nishikawa T."/>
            <person name="Kadowaki K."/>
            <person name="Sugiura M."/>
            <person name="Burr B."/>
            <person name="Sasaki T."/>
        </authorList>
    </citation>
    <scope>NUCLEOTIDE SEQUENCE [LARGE SCALE GENOMIC DNA]</scope>
    <source>
        <strain evidence="3">cv. Nipponbare</strain>
    </source>
</reference>
<feature type="region of interest" description="Disordered" evidence="1">
    <location>
        <begin position="134"/>
        <end position="291"/>
    </location>
</feature>
<dbReference type="AlphaFoldDB" id="A0A0P0WC21"/>
<name>A0A0P0WC21_ORYSJ</name>
<gene>
    <name evidence="2" type="ordered locus">Os04g0504300</name>
    <name evidence="2" type="ORF">OSNPB_040504300</name>
</gene>
<feature type="compositionally biased region" description="Basic and acidic residues" evidence="1">
    <location>
        <begin position="1"/>
        <end position="12"/>
    </location>
</feature>
<feature type="compositionally biased region" description="Low complexity" evidence="1">
    <location>
        <begin position="203"/>
        <end position="216"/>
    </location>
</feature>
<evidence type="ECO:0000313" key="3">
    <source>
        <dbReference type="Proteomes" id="UP000059680"/>
    </source>
</evidence>
<protein>
    <submittedName>
        <fullName evidence="2">Os04g0504300 protein</fullName>
    </submittedName>
</protein>